<organism evidence="1 2">
    <name type="scientific">Nibea albiflora</name>
    <name type="common">Yellow drum</name>
    <name type="synonym">Corvina albiflora</name>
    <dbReference type="NCBI Taxonomy" id="240163"/>
    <lineage>
        <taxon>Eukaryota</taxon>
        <taxon>Metazoa</taxon>
        <taxon>Chordata</taxon>
        <taxon>Craniata</taxon>
        <taxon>Vertebrata</taxon>
        <taxon>Euteleostomi</taxon>
        <taxon>Actinopterygii</taxon>
        <taxon>Neopterygii</taxon>
        <taxon>Teleostei</taxon>
        <taxon>Neoteleostei</taxon>
        <taxon>Acanthomorphata</taxon>
        <taxon>Eupercaria</taxon>
        <taxon>Sciaenidae</taxon>
        <taxon>Nibea</taxon>
    </lineage>
</organism>
<feature type="non-terminal residue" evidence="1">
    <location>
        <position position="1"/>
    </location>
</feature>
<accession>A0ACB7ES96</accession>
<sequence>RAERLWTCPLFIQVTFVGISVKIVNYYGKDLQTPCSTSADPLGVVDPQLKTPVIEHIQCKQHGQDRIRFQRELGDQKPVTMFFQTVFLVLILISVPTADKGAMSQPGRTRLVPEKKERKDGAG</sequence>
<evidence type="ECO:0000313" key="2">
    <source>
        <dbReference type="Proteomes" id="UP000805704"/>
    </source>
</evidence>
<dbReference type="EMBL" id="CM024811">
    <property type="protein sequence ID" value="KAG8004819.1"/>
    <property type="molecule type" value="Genomic_DNA"/>
</dbReference>
<keyword evidence="2" id="KW-1185">Reference proteome</keyword>
<dbReference type="Proteomes" id="UP000805704">
    <property type="component" value="Chromosome 23"/>
</dbReference>
<comment type="caution">
    <text evidence="1">The sequence shown here is derived from an EMBL/GenBank/DDBJ whole genome shotgun (WGS) entry which is preliminary data.</text>
</comment>
<proteinExistence type="predicted"/>
<gene>
    <name evidence="1" type="ORF">GBF38_010624</name>
</gene>
<protein>
    <submittedName>
        <fullName evidence="1">Uncharacterized protein</fullName>
    </submittedName>
</protein>
<evidence type="ECO:0000313" key="1">
    <source>
        <dbReference type="EMBL" id="KAG8004819.1"/>
    </source>
</evidence>
<name>A0ACB7ES96_NIBAL</name>
<reference evidence="1" key="1">
    <citation type="submission" date="2020-04" db="EMBL/GenBank/DDBJ databases">
        <title>A chromosome-scale assembly and high-density genetic map of the yellow drum (Nibea albiflora) genome.</title>
        <authorList>
            <person name="Xu D."/>
            <person name="Zhang W."/>
            <person name="Chen R."/>
            <person name="Tan P."/>
            <person name="Wang L."/>
            <person name="Song H."/>
            <person name="Tian L."/>
            <person name="Zhu Q."/>
            <person name="Wang B."/>
        </authorList>
    </citation>
    <scope>NUCLEOTIDE SEQUENCE</scope>
    <source>
        <strain evidence="1">ZJHYS-2018</strain>
    </source>
</reference>